<organism evidence="2 3">
    <name type="scientific">Sphingobium lactosutens DS20</name>
    <dbReference type="NCBI Taxonomy" id="1331060"/>
    <lineage>
        <taxon>Bacteria</taxon>
        <taxon>Pseudomonadati</taxon>
        <taxon>Pseudomonadota</taxon>
        <taxon>Alphaproteobacteria</taxon>
        <taxon>Sphingomonadales</taxon>
        <taxon>Sphingomonadaceae</taxon>
        <taxon>Sphingobium</taxon>
    </lineage>
</organism>
<dbReference type="OrthoDB" id="282896at2"/>
<keyword evidence="1" id="KW-0812">Transmembrane</keyword>
<protein>
    <recommendedName>
        <fullName evidence="4">Phosphoenolpyruvate protein kinase</fullName>
    </recommendedName>
</protein>
<comment type="caution">
    <text evidence="2">The sequence shown here is derived from an EMBL/GenBank/DDBJ whole genome shotgun (WGS) entry which is preliminary data.</text>
</comment>
<keyword evidence="1" id="KW-1133">Transmembrane helix</keyword>
<name>T0J9N3_9SPHN</name>
<dbReference type="NCBIfam" id="NF038050">
    <property type="entry name" value="NrtS"/>
    <property type="match status" value="1"/>
</dbReference>
<evidence type="ECO:0008006" key="4">
    <source>
        <dbReference type="Google" id="ProtNLM"/>
    </source>
</evidence>
<reference evidence="2 3" key="1">
    <citation type="journal article" date="2013" name="Genome Announc.">
        <title>Draft Genome Sequence of Sphingobium lactosutens Strain DS20T, Isolated from a Hexachlorocyclohexane Dumpsite.</title>
        <authorList>
            <person name="Kumar R."/>
            <person name="Dwivedi V."/>
            <person name="Negi V."/>
            <person name="Khurana J.P."/>
            <person name="Lal R."/>
        </authorList>
    </citation>
    <scope>NUCLEOTIDE SEQUENCE [LARGE SCALE GENOMIC DNA]</scope>
    <source>
        <strain evidence="2 3">DS20</strain>
    </source>
</reference>
<sequence length="74" mass="8143">MPDLRGALSRTFSWRSVTRSLVVAVVVGTVVNGINQGPEMLAGHWPVIWKLALTYLVPFFVASYGSYAAFRSAR</sequence>
<accession>T0J9N3</accession>
<evidence type="ECO:0000313" key="3">
    <source>
        <dbReference type="Proteomes" id="UP000015531"/>
    </source>
</evidence>
<evidence type="ECO:0000256" key="1">
    <source>
        <dbReference type="SAM" id="Phobius"/>
    </source>
</evidence>
<dbReference type="EMBL" id="ATDP01000046">
    <property type="protein sequence ID" value="EQB18664.1"/>
    <property type="molecule type" value="Genomic_DNA"/>
</dbReference>
<dbReference type="InterPro" id="IPR047700">
    <property type="entry name" value="NrtS-like"/>
</dbReference>
<dbReference type="AlphaFoldDB" id="T0J9N3"/>
<proteinExistence type="predicted"/>
<gene>
    <name evidence="2" type="ORF">RLDS_01745</name>
</gene>
<keyword evidence="1" id="KW-0472">Membrane</keyword>
<feature type="transmembrane region" description="Helical" evidence="1">
    <location>
        <begin position="12"/>
        <end position="35"/>
    </location>
</feature>
<dbReference type="Proteomes" id="UP000015531">
    <property type="component" value="Unassembled WGS sequence"/>
</dbReference>
<evidence type="ECO:0000313" key="2">
    <source>
        <dbReference type="EMBL" id="EQB18664.1"/>
    </source>
</evidence>
<dbReference type="PATRIC" id="fig|1331060.3.peg.309"/>
<keyword evidence="3" id="KW-1185">Reference proteome</keyword>
<feature type="transmembrane region" description="Helical" evidence="1">
    <location>
        <begin position="47"/>
        <end position="70"/>
    </location>
</feature>